<keyword evidence="2 4" id="KW-0547">Nucleotide-binding</keyword>
<dbReference type="Proteomes" id="UP001589608">
    <property type="component" value="Unassembled WGS sequence"/>
</dbReference>
<name>A0ABV5MKP6_9ACTN</name>
<evidence type="ECO:0000313" key="7">
    <source>
        <dbReference type="Proteomes" id="UP001589608"/>
    </source>
</evidence>
<dbReference type="Gene3D" id="3.30.470.20">
    <property type="entry name" value="ATP-grasp fold, B domain"/>
    <property type="match status" value="1"/>
</dbReference>
<dbReference type="RefSeq" id="WP_223094330.1">
    <property type="nucleotide sequence ID" value="NZ_CP061913.1"/>
</dbReference>
<dbReference type="Pfam" id="PF13535">
    <property type="entry name" value="ATP-grasp_4"/>
    <property type="match status" value="1"/>
</dbReference>
<evidence type="ECO:0000313" key="6">
    <source>
        <dbReference type="EMBL" id="MFB9449413.1"/>
    </source>
</evidence>
<keyword evidence="3 4" id="KW-0067">ATP-binding</keyword>
<accession>A0ABV5MKP6</accession>
<reference evidence="6 7" key="1">
    <citation type="submission" date="2024-09" db="EMBL/GenBank/DDBJ databases">
        <authorList>
            <person name="Sun Q."/>
            <person name="Mori K."/>
        </authorList>
    </citation>
    <scope>NUCLEOTIDE SEQUENCE [LARGE SCALE GENOMIC DNA]</scope>
    <source>
        <strain evidence="6 7">JCM 3307</strain>
    </source>
</reference>
<sequence length="400" mass="41511">MSTPWLVLVESNTTGTGRQFCAAARARGLRPIVLASDPSRYPYLDEDGYDRRVLDTADAAAVLQACHRLGDVAGVTSSSEYFIATAAEVATKLGLPSPDAPAVARCRHKDQQRIVLAGAGVPVAGFRLAREPAQAVAAGLGYPVVVKPSMGSGSVGVQLCPDRAAVERHATALLDAPVNERAQAVPRLVLVEQYVTGPEFSVETFDDRVVAVVAKHLGPEPHFVEHGHDVPATVPPGVATALGDTALAAIRALGLGWGAAHTELRLSAGGPVVIEVNPRLAGGMIPALLRLALGVDLVDAVVGRAAGRAVDVRPRPLAHASIRFAVADTPGVVADRTGLDAARATPSVTAAEFTVPVGADLAITHSFRDRFGYAIAAGEDPSTTADRARRAAAELHVVTR</sequence>
<dbReference type="EMBL" id="JBHMCA010000067">
    <property type="protein sequence ID" value="MFB9449413.1"/>
    <property type="molecule type" value="Genomic_DNA"/>
</dbReference>
<dbReference type="InterPro" id="IPR005479">
    <property type="entry name" value="CPAse_ATP-bd"/>
</dbReference>
<evidence type="ECO:0000259" key="5">
    <source>
        <dbReference type="PROSITE" id="PS50975"/>
    </source>
</evidence>
<dbReference type="InterPro" id="IPR011761">
    <property type="entry name" value="ATP-grasp"/>
</dbReference>
<organism evidence="6 7">
    <name type="scientific">Dactylosporangium vinaceum</name>
    <dbReference type="NCBI Taxonomy" id="53362"/>
    <lineage>
        <taxon>Bacteria</taxon>
        <taxon>Bacillati</taxon>
        <taxon>Actinomycetota</taxon>
        <taxon>Actinomycetes</taxon>
        <taxon>Micromonosporales</taxon>
        <taxon>Micromonosporaceae</taxon>
        <taxon>Dactylosporangium</taxon>
    </lineage>
</organism>
<evidence type="ECO:0000256" key="4">
    <source>
        <dbReference type="PROSITE-ProRule" id="PRU00409"/>
    </source>
</evidence>
<keyword evidence="7" id="KW-1185">Reference proteome</keyword>
<proteinExistence type="predicted"/>
<evidence type="ECO:0000256" key="3">
    <source>
        <dbReference type="ARBA" id="ARBA00022840"/>
    </source>
</evidence>
<dbReference type="Gene3D" id="3.40.50.20">
    <property type="match status" value="1"/>
</dbReference>
<feature type="domain" description="ATP-grasp" evidence="5">
    <location>
        <begin position="113"/>
        <end position="306"/>
    </location>
</feature>
<gene>
    <name evidence="6" type="ORF">ACFFTR_40585</name>
</gene>
<comment type="caution">
    <text evidence="6">The sequence shown here is derived from an EMBL/GenBank/DDBJ whole genome shotgun (WGS) entry which is preliminary data.</text>
</comment>
<protein>
    <submittedName>
        <fullName evidence="6">ATP-grasp domain-containing protein</fullName>
    </submittedName>
</protein>
<dbReference type="PROSITE" id="PS00867">
    <property type="entry name" value="CPSASE_2"/>
    <property type="match status" value="1"/>
</dbReference>
<evidence type="ECO:0000256" key="2">
    <source>
        <dbReference type="ARBA" id="ARBA00022741"/>
    </source>
</evidence>
<dbReference type="InterPro" id="IPR052032">
    <property type="entry name" value="ATP-dep_AA_Ligase"/>
</dbReference>
<keyword evidence="1" id="KW-0436">Ligase</keyword>
<dbReference type="PANTHER" id="PTHR43585:SF2">
    <property type="entry name" value="ATP-GRASP ENZYME FSQD"/>
    <property type="match status" value="1"/>
</dbReference>
<dbReference type="Pfam" id="PF18603">
    <property type="entry name" value="LAL_C2"/>
    <property type="match status" value="1"/>
</dbReference>
<dbReference type="PANTHER" id="PTHR43585">
    <property type="entry name" value="FUMIPYRROLE BIOSYNTHESIS PROTEIN C"/>
    <property type="match status" value="1"/>
</dbReference>
<evidence type="ECO:0000256" key="1">
    <source>
        <dbReference type="ARBA" id="ARBA00022598"/>
    </source>
</evidence>
<dbReference type="SUPFAM" id="SSF56059">
    <property type="entry name" value="Glutathione synthetase ATP-binding domain-like"/>
    <property type="match status" value="1"/>
</dbReference>
<dbReference type="InterPro" id="IPR040570">
    <property type="entry name" value="LAL_C2"/>
</dbReference>
<dbReference type="SMART" id="SM01209">
    <property type="entry name" value="GARS_A"/>
    <property type="match status" value="1"/>
</dbReference>
<dbReference type="PROSITE" id="PS50975">
    <property type="entry name" value="ATP_GRASP"/>
    <property type="match status" value="1"/>
</dbReference>